<keyword evidence="2" id="KW-0732">Signal</keyword>
<gene>
    <name evidence="3" type="ORF">PGT21_032296</name>
</gene>
<dbReference type="Proteomes" id="UP000324748">
    <property type="component" value="Unassembled WGS sequence"/>
</dbReference>
<name>A0A5B0R2S7_PUCGR</name>
<proteinExistence type="predicted"/>
<accession>A0A5B0R2S7</accession>
<protein>
    <recommendedName>
        <fullName evidence="5">Secreted protein</fullName>
    </recommendedName>
</protein>
<sequence>MQLSNLFPALMVILIHGQAYVQCFKCTDADFPKAACGQFLMGDKTQANDPDQDKSGITFRRAHPIPTDEKPTRDNLANENYTCNYSKSQRKIQACCHHKVPLDGKRLGLGSLESICRRNYQP</sequence>
<evidence type="ECO:0000256" key="1">
    <source>
        <dbReference type="SAM" id="MobiDB-lite"/>
    </source>
</evidence>
<reference evidence="3 4" key="1">
    <citation type="submission" date="2019-05" db="EMBL/GenBank/DDBJ databases">
        <title>Emergence of the Ug99 lineage of the wheat stem rust pathogen through somatic hybridization.</title>
        <authorList>
            <person name="Li F."/>
            <person name="Upadhyaya N.M."/>
            <person name="Sperschneider J."/>
            <person name="Matny O."/>
            <person name="Nguyen-Phuc H."/>
            <person name="Mago R."/>
            <person name="Raley C."/>
            <person name="Miller M.E."/>
            <person name="Silverstein K.A.T."/>
            <person name="Henningsen E."/>
            <person name="Hirsch C.D."/>
            <person name="Visser B."/>
            <person name="Pretorius Z.A."/>
            <person name="Steffenson B.J."/>
            <person name="Schwessinger B."/>
            <person name="Dodds P.N."/>
            <person name="Figueroa M."/>
        </authorList>
    </citation>
    <scope>NUCLEOTIDE SEQUENCE [LARGE SCALE GENOMIC DNA]</scope>
    <source>
        <strain evidence="3">21-0</strain>
    </source>
</reference>
<feature type="region of interest" description="Disordered" evidence="1">
    <location>
        <begin position="43"/>
        <end position="76"/>
    </location>
</feature>
<evidence type="ECO:0000256" key="2">
    <source>
        <dbReference type="SAM" id="SignalP"/>
    </source>
</evidence>
<dbReference type="OrthoDB" id="2506539at2759"/>
<evidence type="ECO:0008006" key="5">
    <source>
        <dbReference type="Google" id="ProtNLM"/>
    </source>
</evidence>
<dbReference type="EMBL" id="VSWC01000001">
    <property type="protein sequence ID" value="KAA1119709.1"/>
    <property type="molecule type" value="Genomic_DNA"/>
</dbReference>
<evidence type="ECO:0000313" key="4">
    <source>
        <dbReference type="Proteomes" id="UP000324748"/>
    </source>
</evidence>
<evidence type="ECO:0000313" key="3">
    <source>
        <dbReference type="EMBL" id="KAA1119709.1"/>
    </source>
</evidence>
<feature type="chain" id="PRO_5022812621" description="Secreted protein" evidence="2">
    <location>
        <begin position="24"/>
        <end position="122"/>
    </location>
</feature>
<dbReference type="AlphaFoldDB" id="A0A5B0R2S7"/>
<organism evidence="3 4">
    <name type="scientific">Puccinia graminis f. sp. tritici</name>
    <dbReference type="NCBI Taxonomy" id="56615"/>
    <lineage>
        <taxon>Eukaryota</taxon>
        <taxon>Fungi</taxon>
        <taxon>Dikarya</taxon>
        <taxon>Basidiomycota</taxon>
        <taxon>Pucciniomycotina</taxon>
        <taxon>Pucciniomycetes</taxon>
        <taxon>Pucciniales</taxon>
        <taxon>Pucciniaceae</taxon>
        <taxon>Puccinia</taxon>
    </lineage>
</organism>
<feature type="signal peptide" evidence="2">
    <location>
        <begin position="1"/>
        <end position="23"/>
    </location>
</feature>
<keyword evidence="4" id="KW-1185">Reference proteome</keyword>
<comment type="caution">
    <text evidence="3">The sequence shown here is derived from an EMBL/GenBank/DDBJ whole genome shotgun (WGS) entry which is preliminary data.</text>
</comment>